<dbReference type="RefSeq" id="WP_191175376.1">
    <property type="nucleotide sequence ID" value="NZ_JACWMW010000002.1"/>
</dbReference>
<dbReference type="EMBL" id="JACWMW010000002">
    <property type="protein sequence ID" value="MBD1385503.1"/>
    <property type="molecule type" value="Genomic_DNA"/>
</dbReference>
<sequence>MAHVIITTANIPEGYENRKAQYIESIEACLKYSHLFSSYCILECVSANEDYLNQYNTYYSNEGNIYANKGLNEMNHLRAYLKQSSFPGNESIIKLSGKYLIEEPYFFEKVTELENEFDSMFKNDNDVYVGNGYHTFFYYMKKKLFIDIADSLDYSNDNGRPIEWDVKEYLMVNSRHIEIDRLGLMARQGPNSEKVFHC</sequence>
<protein>
    <submittedName>
        <fullName evidence="1">Uncharacterized protein</fullName>
    </submittedName>
</protein>
<accession>A0ABR7X4L7</accession>
<organism evidence="1 2">
    <name type="scientific">Mucilaginibacter rigui</name>
    <dbReference type="NCBI Taxonomy" id="534635"/>
    <lineage>
        <taxon>Bacteria</taxon>
        <taxon>Pseudomonadati</taxon>
        <taxon>Bacteroidota</taxon>
        <taxon>Sphingobacteriia</taxon>
        <taxon>Sphingobacteriales</taxon>
        <taxon>Sphingobacteriaceae</taxon>
        <taxon>Mucilaginibacter</taxon>
    </lineage>
</organism>
<comment type="caution">
    <text evidence="1">The sequence shown here is derived from an EMBL/GenBank/DDBJ whole genome shotgun (WGS) entry which is preliminary data.</text>
</comment>
<keyword evidence="2" id="KW-1185">Reference proteome</keyword>
<gene>
    <name evidence="1" type="ORF">IDJ75_09465</name>
</gene>
<name>A0ABR7X4L7_9SPHI</name>
<dbReference type="Proteomes" id="UP000618754">
    <property type="component" value="Unassembled WGS sequence"/>
</dbReference>
<reference evidence="1 2" key="1">
    <citation type="submission" date="2020-09" db="EMBL/GenBank/DDBJ databases">
        <title>Novel species of Mucilaginibacter isolated from a glacier on the Tibetan Plateau.</title>
        <authorList>
            <person name="Liu Q."/>
            <person name="Xin Y.-H."/>
        </authorList>
    </citation>
    <scope>NUCLEOTIDE SEQUENCE [LARGE SCALE GENOMIC DNA]</scope>
    <source>
        <strain evidence="1 2">CGMCC 1.13878</strain>
    </source>
</reference>
<proteinExistence type="predicted"/>
<evidence type="ECO:0000313" key="2">
    <source>
        <dbReference type="Proteomes" id="UP000618754"/>
    </source>
</evidence>
<evidence type="ECO:0000313" key="1">
    <source>
        <dbReference type="EMBL" id="MBD1385503.1"/>
    </source>
</evidence>